<evidence type="ECO:0000313" key="6">
    <source>
        <dbReference type="EMBL" id="PJA46956.1"/>
    </source>
</evidence>
<dbReference type="GO" id="GO:0005737">
    <property type="term" value="C:cytoplasm"/>
    <property type="evidence" value="ECO:0007669"/>
    <property type="project" value="TreeGrafter"/>
</dbReference>
<dbReference type="GO" id="GO:0009432">
    <property type="term" value="P:SOS response"/>
    <property type="evidence" value="ECO:0007669"/>
    <property type="project" value="TreeGrafter"/>
</dbReference>
<organism evidence="6 7">
    <name type="scientific">Candidatus Uhrbacteria bacterium CG_4_9_14_3_um_filter_36_7</name>
    <dbReference type="NCBI Taxonomy" id="1975033"/>
    <lineage>
        <taxon>Bacteria</taxon>
        <taxon>Candidatus Uhriibacteriota</taxon>
    </lineage>
</organism>
<dbReference type="Gene3D" id="3.30.1490.20">
    <property type="entry name" value="ATP-grasp fold, A domain"/>
    <property type="match status" value="1"/>
</dbReference>
<dbReference type="GO" id="GO:0005524">
    <property type="term" value="F:ATP binding"/>
    <property type="evidence" value="ECO:0007669"/>
    <property type="project" value="UniProtKB-UniRule"/>
</dbReference>
<dbReference type="InterPro" id="IPR011761">
    <property type="entry name" value="ATP-grasp"/>
</dbReference>
<dbReference type="GO" id="GO:0046872">
    <property type="term" value="F:metal ion binding"/>
    <property type="evidence" value="ECO:0007669"/>
    <property type="project" value="UniProtKB-KW"/>
</dbReference>
<keyword evidence="1" id="KW-0479">Metal-binding</keyword>
<keyword evidence="3 4" id="KW-0067">ATP-binding</keyword>
<dbReference type="PROSITE" id="PS50975">
    <property type="entry name" value="ATP_GRASP"/>
    <property type="match status" value="1"/>
</dbReference>
<name>A0A2M7XGT5_9BACT</name>
<sequence length="304" mass="34165">MKIGIFYFSRKRLAYENPEQTPFIIAAKKRKDIEVIPIFEPLITVIHTKKEIELFYNKEPFPACDVIICRTAIYEEPSLHSVTTEFLQEKGYLLINAYPTVSLSRNKLAQHLILSKYKIPMPSWAIIRWPDQIDTVIKKIGFPMILKVAIGGKGKGIFYVENLKTLQPILDYLHVRDGNPVIIQKFIQEAQEKDIRVFIIGDQVVAAMQRKAKQDDVRANIGSGGTGSIFLLTDKIKSVALRAAQAMNLEIAGVDIVLSKNGPLVLEVNSCPGLHEIQTVTGIDIAGKILDYAVEKVYAKMVRS</sequence>
<evidence type="ECO:0000256" key="3">
    <source>
        <dbReference type="ARBA" id="ARBA00022840"/>
    </source>
</evidence>
<evidence type="ECO:0000256" key="2">
    <source>
        <dbReference type="ARBA" id="ARBA00022741"/>
    </source>
</evidence>
<keyword evidence="2 4" id="KW-0547">Nucleotide-binding</keyword>
<feature type="domain" description="ATP-grasp" evidence="5">
    <location>
        <begin position="111"/>
        <end position="294"/>
    </location>
</feature>
<dbReference type="InterPro" id="IPR004666">
    <property type="entry name" value="Rp_bS6_RimK/Lys_biosynth_LsyX"/>
</dbReference>
<dbReference type="Pfam" id="PF08443">
    <property type="entry name" value="RimK"/>
    <property type="match status" value="1"/>
</dbReference>
<dbReference type="Gene3D" id="3.30.470.20">
    <property type="entry name" value="ATP-grasp fold, B domain"/>
    <property type="match status" value="1"/>
</dbReference>
<dbReference type="AlphaFoldDB" id="A0A2M7XGT5"/>
<dbReference type="NCBIfam" id="TIGR00768">
    <property type="entry name" value="rimK_fam"/>
    <property type="match status" value="1"/>
</dbReference>
<protein>
    <recommendedName>
        <fullName evidence="5">ATP-grasp domain-containing protein</fullName>
    </recommendedName>
</protein>
<dbReference type="InterPro" id="IPR013651">
    <property type="entry name" value="ATP-grasp_RimK-type"/>
</dbReference>
<comment type="caution">
    <text evidence="6">The sequence shown here is derived from an EMBL/GenBank/DDBJ whole genome shotgun (WGS) entry which is preliminary data.</text>
</comment>
<proteinExistence type="predicted"/>
<dbReference type="Gene3D" id="3.40.50.20">
    <property type="match status" value="1"/>
</dbReference>
<dbReference type="GO" id="GO:0018169">
    <property type="term" value="F:ribosomal S6-glutamic acid ligase activity"/>
    <property type="evidence" value="ECO:0007669"/>
    <property type="project" value="TreeGrafter"/>
</dbReference>
<evidence type="ECO:0000313" key="7">
    <source>
        <dbReference type="Proteomes" id="UP000229749"/>
    </source>
</evidence>
<dbReference type="Proteomes" id="UP000229749">
    <property type="component" value="Unassembled WGS sequence"/>
</dbReference>
<accession>A0A2M7XGT5</accession>
<evidence type="ECO:0000256" key="4">
    <source>
        <dbReference type="PROSITE-ProRule" id="PRU00409"/>
    </source>
</evidence>
<gene>
    <name evidence="6" type="ORF">CO172_03310</name>
</gene>
<dbReference type="PANTHER" id="PTHR21621">
    <property type="entry name" value="RIBOSOMAL PROTEIN S6 MODIFICATION PROTEIN"/>
    <property type="match status" value="1"/>
</dbReference>
<evidence type="ECO:0000256" key="1">
    <source>
        <dbReference type="ARBA" id="ARBA00022723"/>
    </source>
</evidence>
<dbReference type="InterPro" id="IPR013815">
    <property type="entry name" value="ATP_grasp_subdomain_1"/>
</dbReference>
<dbReference type="SUPFAM" id="SSF56059">
    <property type="entry name" value="Glutathione synthetase ATP-binding domain-like"/>
    <property type="match status" value="1"/>
</dbReference>
<reference evidence="7" key="1">
    <citation type="submission" date="2017-09" db="EMBL/GenBank/DDBJ databases">
        <title>Depth-based differentiation of microbial function through sediment-hosted aquifers and enrichment of novel symbionts in the deep terrestrial subsurface.</title>
        <authorList>
            <person name="Probst A.J."/>
            <person name="Ladd B."/>
            <person name="Jarett J.K."/>
            <person name="Geller-Mcgrath D.E."/>
            <person name="Sieber C.M.K."/>
            <person name="Emerson J.B."/>
            <person name="Anantharaman K."/>
            <person name="Thomas B.C."/>
            <person name="Malmstrom R."/>
            <person name="Stieglmeier M."/>
            <person name="Klingl A."/>
            <person name="Woyke T."/>
            <person name="Ryan C.M."/>
            <person name="Banfield J.F."/>
        </authorList>
    </citation>
    <scope>NUCLEOTIDE SEQUENCE [LARGE SCALE GENOMIC DNA]</scope>
</reference>
<dbReference type="EMBL" id="PFWS01000052">
    <property type="protein sequence ID" value="PJA46956.1"/>
    <property type="molecule type" value="Genomic_DNA"/>
</dbReference>
<dbReference type="PANTHER" id="PTHR21621:SF0">
    <property type="entry name" value="BETA-CITRYLGLUTAMATE SYNTHASE B-RELATED"/>
    <property type="match status" value="1"/>
</dbReference>
<evidence type="ECO:0000259" key="5">
    <source>
        <dbReference type="PROSITE" id="PS50975"/>
    </source>
</evidence>